<dbReference type="InterPro" id="IPR000873">
    <property type="entry name" value="AMP-dep_synth/lig_dom"/>
</dbReference>
<dbReference type="SUPFAM" id="SSF56801">
    <property type="entry name" value="Acetyl-CoA synthetase-like"/>
    <property type="match status" value="1"/>
</dbReference>
<evidence type="ECO:0000259" key="2">
    <source>
        <dbReference type="Pfam" id="PF00668"/>
    </source>
</evidence>
<evidence type="ECO:0000313" key="3">
    <source>
        <dbReference type="EMBL" id="MFD0888518.1"/>
    </source>
</evidence>
<dbReference type="CDD" id="cd19531">
    <property type="entry name" value="LCL_NRPS-like"/>
    <property type="match status" value="1"/>
</dbReference>
<dbReference type="Gene3D" id="3.30.559.30">
    <property type="entry name" value="Nonribosomal peptide synthetase, condensation domain"/>
    <property type="match status" value="1"/>
</dbReference>
<organism evidence="3 4">
    <name type="scientific">Streptosporangium algeriense</name>
    <dbReference type="NCBI Taxonomy" id="1682748"/>
    <lineage>
        <taxon>Bacteria</taxon>
        <taxon>Bacillati</taxon>
        <taxon>Actinomycetota</taxon>
        <taxon>Actinomycetes</taxon>
        <taxon>Streptosporangiales</taxon>
        <taxon>Streptosporangiaceae</taxon>
        <taxon>Streptosporangium</taxon>
    </lineage>
</organism>
<dbReference type="Gene3D" id="3.40.50.12780">
    <property type="entry name" value="N-terminal domain of ligase-like"/>
    <property type="match status" value="1"/>
</dbReference>
<sequence>MTTVEHGWQPLRPGNLETAPLTYGQRALWLLDRLNPGTALHNVSWVLRLEGPVDAELLAECLETIVGRHDILRSAFLASVAEPYQVVRPGVTLGLTVTECAPEAVDDLVLDEARRPFDLEHDLPVRARLLRWGQDGCVLVVIFHHIACDGLSLPVFEHELTVLYTARAEGRTPRLPAPPIQYTDYAAWQREQDPREDLDYWQRRLAGAPERVTLHTDRPRPPVRSTAGAAHLFDLPPEVTERVRVLAMDEEVTPFVVLFTAFAVLLHRYTGQDDLVIGSPVAGRDRIEIEDLIGYFVSVLPLRARIDGGESFHELLAAVGRDVVEDLDHHRAPLDMIVDRPLMNVAFGVHGAHGTGPVRLGEVSGTSYVLTNGTAKFDLLLSVFDDGRRMRAEIEYATGLFDAATVERLAEHWLTLLGAAVQAPGTTVSELPLTSGDEHGSAVPVSREPRACLHERFEAVTALHRERIATDVTYEELNARANRLARHLRARGVRPGDRVGLLLERTPRQVEAVLAVLK</sequence>
<feature type="domain" description="Condensation" evidence="2">
    <location>
        <begin position="17"/>
        <end position="438"/>
    </location>
</feature>
<evidence type="ECO:0000259" key="1">
    <source>
        <dbReference type="Pfam" id="PF00501"/>
    </source>
</evidence>
<dbReference type="InterPro" id="IPR042099">
    <property type="entry name" value="ANL_N_sf"/>
</dbReference>
<keyword evidence="4" id="KW-1185">Reference proteome</keyword>
<protein>
    <submittedName>
        <fullName evidence="3">Condensation domain-containing protein</fullName>
    </submittedName>
</protein>
<dbReference type="SUPFAM" id="SSF52777">
    <property type="entry name" value="CoA-dependent acyltransferases"/>
    <property type="match status" value="2"/>
</dbReference>
<dbReference type="PANTHER" id="PTHR45527:SF1">
    <property type="entry name" value="FATTY ACID SYNTHASE"/>
    <property type="match status" value="1"/>
</dbReference>
<proteinExistence type="predicted"/>
<comment type="caution">
    <text evidence="3">The sequence shown here is derived from an EMBL/GenBank/DDBJ whole genome shotgun (WGS) entry which is preliminary data.</text>
</comment>
<evidence type="ECO:0000313" key="4">
    <source>
        <dbReference type="Proteomes" id="UP001597024"/>
    </source>
</evidence>
<feature type="domain" description="AMP-dependent synthetase/ligase" evidence="1">
    <location>
        <begin position="461"/>
        <end position="518"/>
    </location>
</feature>
<dbReference type="EMBL" id="JBHTHX010001369">
    <property type="protein sequence ID" value="MFD0888518.1"/>
    <property type="molecule type" value="Genomic_DNA"/>
</dbReference>
<dbReference type="InterPro" id="IPR001242">
    <property type="entry name" value="Condensation_dom"/>
</dbReference>
<dbReference type="InterPro" id="IPR023213">
    <property type="entry name" value="CAT-like_dom_sf"/>
</dbReference>
<name>A0ABW3E0M4_9ACTN</name>
<dbReference type="Pfam" id="PF00668">
    <property type="entry name" value="Condensation"/>
    <property type="match status" value="1"/>
</dbReference>
<reference evidence="4" key="1">
    <citation type="journal article" date="2019" name="Int. J. Syst. Evol. Microbiol.">
        <title>The Global Catalogue of Microorganisms (GCM) 10K type strain sequencing project: providing services to taxonomists for standard genome sequencing and annotation.</title>
        <authorList>
            <consortium name="The Broad Institute Genomics Platform"/>
            <consortium name="The Broad Institute Genome Sequencing Center for Infectious Disease"/>
            <person name="Wu L."/>
            <person name="Ma J."/>
        </authorList>
    </citation>
    <scope>NUCLEOTIDE SEQUENCE [LARGE SCALE GENOMIC DNA]</scope>
    <source>
        <strain evidence="4">CCUG 62974</strain>
    </source>
</reference>
<dbReference type="Gene3D" id="3.30.559.10">
    <property type="entry name" value="Chloramphenicol acetyltransferase-like domain"/>
    <property type="match status" value="1"/>
</dbReference>
<dbReference type="PANTHER" id="PTHR45527">
    <property type="entry name" value="NONRIBOSOMAL PEPTIDE SYNTHETASE"/>
    <property type="match status" value="1"/>
</dbReference>
<feature type="non-terminal residue" evidence="3">
    <location>
        <position position="518"/>
    </location>
</feature>
<dbReference type="Pfam" id="PF00501">
    <property type="entry name" value="AMP-binding"/>
    <property type="match status" value="1"/>
</dbReference>
<gene>
    <name evidence="3" type="ORF">ACFQ08_28625</name>
</gene>
<accession>A0ABW3E0M4</accession>
<dbReference type="Proteomes" id="UP001597024">
    <property type="component" value="Unassembled WGS sequence"/>
</dbReference>